<dbReference type="PANTHER" id="PTHR30425:SF2">
    <property type="entry name" value="ABC TRANSPORTER PERMEASE PROTEIN YQGH-RELATED"/>
    <property type="match status" value="1"/>
</dbReference>
<feature type="transmembrane region" description="Helical" evidence="8">
    <location>
        <begin position="68"/>
        <end position="93"/>
    </location>
</feature>
<dbReference type="EMBL" id="JBHSFW010000001">
    <property type="protein sequence ID" value="MFC4617745.1"/>
    <property type="molecule type" value="Genomic_DNA"/>
</dbReference>
<dbReference type="PANTHER" id="PTHR30425">
    <property type="entry name" value="PHOSPHATE TRANSPORT SYSTEM PERMEASE PROTEIN PST"/>
    <property type="match status" value="1"/>
</dbReference>
<comment type="subcellular location">
    <subcellularLocation>
        <location evidence="1 8">Cell membrane</location>
        <topology evidence="1 8">Multi-pass membrane protein</topology>
    </subcellularLocation>
</comment>
<protein>
    <recommendedName>
        <fullName evidence="9">Phosphate transport system permease protein</fullName>
    </recommendedName>
</protein>
<dbReference type="SUPFAM" id="SSF161098">
    <property type="entry name" value="MetI-like"/>
    <property type="match status" value="1"/>
</dbReference>
<keyword evidence="9" id="KW-0592">Phosphate transport</keyword>
<evidence type="ECO:0000256" key="5">
    <source>
        <dbReference type="ARBA" id="ARBA00022692"/>
    </source>
</evidence>
<sequence>MPLIKRWHRDWKAKLFIYLSAGIVILSILAITLFLLIKGSQSFIKDGVNIIQLVTGTDWRPTDQSPSYGAFSFIFGSFAVTLLAAFFAAPIAIGSAIYMTEMAPSGFRKIYRPMIEILVGIPSVVYGFIGLSVLVPFMRGHIGGLGFGILSAAIVCAVMILPTVTSVAMEAVQSVPGYYREASYALGSTRWQTIYRVVMPQAWPMLMTAVILGMARAFGEAMAVQMVIGNASVIPHSLMEPAATLTTVITLNLGNTTYGSSYNDVLWSLGLILLLMSYLFILAIRLLSRRRQKI</sequence>
<dbReference type="NCBIfam" id="TIGR02138">
    <property type="entry name" value="phosphate_pstC"/>
    <property type="match status" value="1"/>
</dbReference>
<dbReference type="InterPro" id="IPR051124">
    <property type="entry name" value="Phosphate_Transport_Permease"/>
</dbReference>
<gene>
    <name evidence="11" type="primary">pstC</name>
    <name evidence="11" type="ORF">ACFO4N_03275</name>
</gene>
<evidence type="ECO:0000313" key="11">
    <source>
        <dbReference type="EMBL" id="MFC4617745.1"/>
    </source>
</evidence>
<comment type="caution">
    <text evidence="11">The sequence shown here is derived from an EMBL/GenBank/DDBJ whole genome shotgun (WGS) entry which is preliminary data.</text>
</comment>
<keyword evidence="7 8" id="KW-0472">Membrane</keyword>
<evidence type="ECO:0000256" key="3">
    <source>
        <dbReference type="ARBA" id="ARBA00022448"/>
    </source>
</evidence>
<dbReference type="Proteomes" id="UP001596022">
    <property type="component" value="Unassembled WGS sequence"/>
</dbReference>
<feature type="transmembrane region" description="Helical" evidence="8">
    <location>
        <begin position="147"/>
        <end position="172"/>
    </location>
</feature>
<dbReference type="CDD" id="cd06261">
    <property type="entry name" value="TM_PBP2"/>
    <property type="match status" value="1"/>
</dbReference>
<organism evidence="11 12">
    <name type="scientific">Camelliibacillus cellulosilyticus</name>
    <dbReference type="NCBI Taxonomy" id="2174486"/>
    <lineage>
        <taxon>Bacteria</taxon>
        <taxon>Bacillati</taxon>
        <taxon>Bacillota</taxon>
        <taxon>Bacilli</taxon>
        <taxon>Bacillales</taxon>
        <taxon>Sporolactobacillaceae</taxon>
        <taxon>Camelliibacillus</taxon>
    </lineage>
</organism>
<keyword evidence="3 8" id="KW-0813">Transport</keyword>
<comment type="function">
    <text evidence="9">Part of the binding-protein-dependent transport system for phosphate; probably responsible for the translocation of the substrate across the membrane.</text>
</comment>
<keyword evidence="5 8" id="KW-0812">Transmembrane</keyword>
<accession>A0ABV9GKN6</accession>
<keyword evidence="12" id="KW-1185">Reference proteome</keyword>
<evidence type="ECO:0000256" key="6">
    <source>
        <dbReference type="ARBA" id="ARBA00022989"/>
    </source>
</evidence>
<evidence type="ECO:0000256" key="8">
    <source>
        <dbReference type="RuleBase" id="RU363032"/>
    </source>
</evidence>
<dbReference type="InterPro" id="IPR035906">
    <property type="entry name" value="MetI-like_sf"/>
</dbReference>
<evidence type="ECO:0000313" key="12">
    <source>
        <dbReference type="Proteomes" id="UP001596022"/>
    </source>
</evidence>
<dbReference type="InterPro" id="IPR011864">
    <property type="entry name" value="Phosphate_PstC"/>
</dbReference>
<dbReference type="Gene3D" id="1.10.3720.10">
    <property type="entry name" value="MetI-like"/>
    <property type="match status" value="1"/>
</dbReference>
<evidence type="ECO:0000256" key="2">
    <source>
        <dbReference type="ARBA" id="ARBA00007069"/>
    </source>
</evidence>
<evidence type="ECO:0000256" key="7">
    <source>
        <dbReference type="ARBA" id="ARBA00023136"/>
    </source>
</evidence>
<evidence type="ECO:0000256" key="1">
    <source>
        <dbReference type="ARBA" id="ARBA00004651"/>
    </source>
</evidence>
<evidence type="ECO:0000259" key="10">
    <source>
        <dbReference type="PROSITE" id="PS50928"/>
    </source>
</evidence>
<feature type="transmembrane region" description="Helical" evidence="8">
    <location>
        <begin position="15"/>
        <end position="37"/>
    </location>
</feature>
<evidence type="ECO:0000256" key="9">
    <source>
        <dbReference type="RuleBase" id="RU363054"/>
    </source>
</evidence>
<feature type="domain" description="ABC transmembrane type-1" evidence="10">
    <location>
        <begin position="74"/>
        <end position="284"/>
    </location>
</feature>
<dbReference type="PROSITE" id="PS50928">
    <property type="entry name" value="ABC_TM1"/>
    <property type="match status" value="1"/>
</dbReference>
<feature type="transmembrane region" description="Helical" evidence="8">
    <location>
        <begin position="193"/>
        <end position="215"/>
    </location>
</feature>
<name>A0ABV9GKN6_9BACL</name>
<proteinExistence type="inferred from homology"/>
<evidence type="ECO:0000256" key="4">
    <source>
        <dbReference type="ARBA" id="ARBA00022475"/>
    </source>
</evidence>
<comment type="similarity">
    <text evidence="2 9">Belongs to the binding-protein-dependent transport system permease family. CysTW subfamily.</text>
</comment>
<feature type="transmembrane region" description="Helical" evidence="8">
    <location>
        <begin position="265"/>
        <end position="287"/>
    </location>
</feature>
<dbReference type="InterPro" id="IPR000515">
    <property type="entry name" value="MetI-like"/>
</dbReference>
<dbReference type="RefSeq" id="WP_376845516.1">
    <property type="nucleotide sequence ID" value="NZ_JBHSFW010000001.1"/>
</dbReference>
<reference evidence="12" key="1">
    <citation type="journal article" date="2019" name="Int. J. Syst. Evol. Microbiol.">
        <title>The Global Catalogue of Microorganisms (GCM) 10K type strain sequencing project: providing services to taxonomists for standard genome sequencing and annotation.</title>
        <authorList>
            <consortium name="The Broad Institute Genomics Platform"/>
            <consortium name="The Broad Institute Genome Sequencing Center for Infectious Disease"/>
            <person name="Wu L."/>
            <person name="Ma J."/>
        </authorList>
    </citation>
    <scope>NUCLEOTIDE SEQUENCE [LARGE SCALE GENOMIC DNA]</scope>
    <source>
        <strain evidence="12">CGMCC 1.16306</strain>
    </source>
</reference>
<keyword evidence="6 8" id="KW-1133">Transmembrane helix</keyword>
<keyword evidence="4 9" id="KW-1003">Cell membrane</keyword>
<feature type="transmembrane region" description="Helical" evidence="8">
    <location>
        <begin position="114"/>
        <end position="135"/>
    </location>
</feature>
<dbReference type="Pfam" id="PF00528">
    <property type="entry name" value="BPD_transp_1"/>
    <property type="match status" value="1"/>
</dbReference>